<organism evidence="1 2">
    <name type="scientific">Panagrolaimus sp. JU765</name>
    <dbReference type="NCBI Taxonomy" id="591449"/>
    <lineage>
        <taxon>Eukaryota</taxon>
        <taxon>Metazoa</taxon>
        <taxon>Ecdysozoa</taxon>
        <taxon>Nematoda</taxon>
        <taxon>Chromadorea</taxon>
        <taxon>Rhabditida</taxon>
        <taxon>Tylenchina</taxon>
        <taxon>Panagrolaimomorpha</taxon>
        <taxon>Panagrolaimoidea</taxon>
        <taxon>Panagrolaimidae</taxon>
        <taxon>Panagrolaimus</taxon>
    </lineage>
</organism>
<accession>A0AC34QSK4</accession>
<evidence type="ECO:0000313" key="1">
    <source>
        <dbReference type="Proteomes" id="UP000887576"/>
    </source>
</evidence>
<sequence length="66" mass="7804">MSSNVNSLYHHFAFNGKEKLRKQINNHKKVLLIFFAVLQEMISKIFFPNKIPPVTKNSKNQSRRVF</sequence>
<dbReference type="WBParaSite" id="JU765_v2.g18965.t1">
    <property type="protein sequence ID" value="JU765_v2.g18965.t1"/>
    <property type="gene ID" value="JU765_v2.g18965"/>
</dbReference>
<protein>
    <submittedName>
        <fullName evidence="2">Uncharacterized protein</fullName>
    </submittedName>
</protein>
<proteinExistence type="predicted"/>
<dbReference type="Proteomes" id="UP000887576">
    <property type="component" value="Unplaced"/>
</dbReference>
<name>A0AC34QSK4_9BILA</name>
<evidence type="ECO:0000313" key="2">
    <source>
        <dbReference type="WBParaSite" id="JU765_v2.g18965.t1"/>
    </source>
</evidence>
<reference evidence="2" key="1">
    <citation type="submission" date="2022-11" db="UniProtKB">
        <authorList>
            <consortium name="WormBaseParasite"/>
        </authorList>
    </citation>
    <scope>IDENTIFICATION</scope>
</reference>